<dbReference type="OrthoDB" id="10497813at2759"/>
<feature type="region of interest" description="Disordered" evidence="1">
    <location>
        <begin position="97"/>
        <end position="120"/>
    </location>
</feature>
<proteinExistence type="predicted"/>
<protein>
    <submittedName>
        <fullName evidence="3">Uncharacterized protein</fullName>
    </submittedName>
</protein>
<keyword evidence="2" id="KW-1133">Transmembrane helix</keyword>
<feature type="region of interest" description="Disordered" evidence="1">
    <location>
        <begin position="14"/>
        <end position="34"/>
    </location>
</feature>
<keyword evidence="4" id="KW-1185">Reference proteome</keyword>
<keyword evidence="2" id="KW-0812">Transmembrane</keyword>
<name>A0A8K0TC56_9PEZI</name>
<comment type="caution">
    <text evidence="3">The sequence shown here is derived from an EMBL/GenBank/DDBJ whole genome shotgun (WGS) entry which is preliminary data.</text>
</comment>
<dbReference type="AlphaFoldDB" id="A0A8K0TC56"/>
<reference evidence="3" key="1">
    <citation type="journal article" date="2021" name="Nat. Commun.">
        <title>Genetic determinants of endophytism in the Arabidopsis root mycobiome.</title>
        <authorList>
            <person name="Mesny F."/>
            <person name="Miyauchi S."/>
            <person name="Thiergart T."/>
            <person name="Pickel B."/>
            <person name="Atanasova L."/>
            <person name="Karlsson M."/>
            <person name="Huettel B."/>
            <person name="Barry K.W."/>
            <person name="Haridas S."/>
            <person name="Chen C."/>
            <person name="Bauer D."/>
            <person name="Andreopoulos W."/>
            <person name="Pangilinan J."/>
            <person name="LaButti K."/>
            <person name="Riley R."/>
            <person name="Lipzen A."/>
            <person name="Clum A."/>
            <person name="Drula E."/>
            <person name="Henrissat B."/>
            <person name="Kohler A."/>
            <person name="Grigoriev I.V."/>
            <person name="Martin F.M."/>
            <person name="Hacquard S."/>
        </authorList>
    </citation>
    <scope>NUCLEOTIDE SEQUENCE</scope>
    <source>
        <strain evidence="3">MPI-CAGE-AT-0016</strain>
    </source>
</reference>
<gene>
    <name evidence="3" type="ORF">B0T11DRAFT_97592</name>
</gene>
<keyword evidence="2" id="KW-0472">Membrane</keyword>
<evidence type="ECO:0000313" key="3">
    <source>
        <dbReference type="EMBL" id="KAH7357902.1"/>
    </source>
</evidence>
<dbReference type="EMBL" id="JAGPXD010000004">
    <property type="protein sequence ID" value="KAH7357902.1"/>
    <property type="molecule type" value="Genomic_DNA"/>
</dbReference>
<evidence type="ECO:0000256" key="2">
    <source>
        <dbReference type="SAM" id="Phobius"/>
    </source>
</evidence>
<evidence type="ECO:0000256" key="1">
    <source>
        <dbReference type="SAM" id="MobiDB-lite"/>
    </source>
</evidence>
<evidence type="ECO:0000313" key="4">
    <source>
        <dbReference type="Proteomes" id="UP000813385"/>
    </source>
</evidence>
<dbReference type="Proteomes" id="UP000813385">
    <property type="component" value="Unassembled WGS sequence"/>
</dbReference>
<organism evidence="3 4">
    <name type="scientific">Plectosphaerella cucumerina</name>
    <dbReference type="NCBI Taxonomy" id="40658"/>
    <lineage>
        <taxon>Eukaryota</taxon>
        <taxon>Fungi</taxon>
        <taxon>Dikarya</taxon>
        <taxon>Ascomycota</taxon>
        <taxon>Pezizomycotina</taxon>
        <taxon>Sordariomycetes</taxon>
        <taxon>Hypocreomycetidae</taxon>
        <taxon>Glomerellales</taxon>
        <taxon>Plectosphaerellaceae</taxon>
        <taxon>Plectosphaerella</taxon>
    </lineage>
</organism>
<feature type="transmembrane region" description="Helical" evidence="2">
    <location>
        <begin position="141"/>
        <end position="163"/>
    </location>
</feature>
<sequence>MPIPVSGMGQCLSLPRHAPAGAQRRTRPPGPARCSRSSCRGARFGYGLYCQRHSVCSVPGCPNPQAQVHDPWFTNRLCFPHQPEAVVELYYFDALSTSSSSNPSSTYRRKRRPQKPRQPPRIVFSARTRRRRKLDDRHRDVSALVTFGGFMTASAMTDGFILVKP</sequence>
<accession>A0A8K0TC56</accession>
<feature type="compositionally biased region" description="Low complexity" evidence="1">
    <location>
        <begin position="97"/>
        <end position="106"/>
    </location>
</feature>